<dbReference type="AlphaFoldDB" id="A0A9D1AF49"/>
<dbReference type="EMBL" id="DVHB01000056">
    <property type="protein sequence ID" value="HIR39337.1"/>
    <property type="molecule type" value="Genomic_DNA"/>
</dbReference>
<comment type="caution">
    <text evidence="4">The sequence shown here is derived from an EMBL/GenBank/DDBJ whole genome shotgun (WGS) entry which is preliminary data.</text>
</comment>
<dbReference type="Pfam" id="PF01381">
    <property type="entry name" value="HTH_3"/>
    <property type="match status" value="1"/>
</dbReference>
<organism evidence="4 5">
    <name type="scientific">Candidatus Coproplasma stercoripullorum</name>
    <dbReference type="NCBI Taxonomy" id="2840751"/>
    <lineage>
        <taxon>Bacteria</taxon>
        <taxon>Bacillati</taxon>
        <taxon>Bacillota</taxon>
        <taxon>Clostridia</taxon>
        <taxon>Eubacteriales</taxon>
        <taxon>Candidatus Coproplasma</taxon>
    </lineage>
</organism>
<dbReference type="PROSITE" id="PS50943">
    <property type="entry name" value="HTH_CROC1"/>
    <property type="match status" value="1"/>
</dbReference>
<evidence type="ECO:0000256" key="2">
    <source>
        <dbReference type="SAM" id="Phobius"/>
    </source>
</evidence>
<dbReference type="SMART" id="SM00530">
    <property type="entry name" value="HTH_XRE"/>
    <property type="match status" value="1"/>
</dbReference>
<sequence>MNVRERLIMLRDKTELSQQEFADRLGVTRQTVSRWESGRSTPSLNQLAAICNVFDADANEILGCTEKQSGTDGQNVEEKTEEKRTGRRRMLPAIIALAVLLAAALGGLIATIVYAVKDSRYDAGATVWIITLPQNTPMIVLCVFLSILIALIAALFIYLIVKGRKG</sequence>
<dbReference type="PANTHER" id="PTHR46558:SF11">
    <property type="entry name" value="HTH-TYPE TRANSCRIPTIONAL REGULATOR XRE"/>
    <property type="match status" value="1"/>
</dbReference>
<dbReference type="Gene3D" id="1.10.260.40">
    <property type="entry name" value="lambda repressor-like DNA-binding domains"/>
    <property type="match status" value="1"/>
</dbReference>
<feature type="transmembrane region" description="Helical" evidence="2">
    <location>
        <begin position="136"/>
        <end position="161"/>
    </location>
</feature>
<feature type="domain" description="HTH cro/C1-type" evidence="3">
    <location>
        <begin position="7"/>
        <end position="61"/>
    </location>
</feature>
<dbReference type="InterPro" id="IPR001387">
    <property type="entry name" value="Cro/C1-type_HTH"/>
</dbReference>
<evidence type="ECO:0000313" key="5">
    <source>
        <dbReference type="Proteomes" id="UP000824179"/>
    </source>
</evidence>
<dbReference type="SUPFAM" id="SSF47413">
    <property type="entry name" value="lambda repressor-like DNA-binding domains"/>
    <property type="match status" value="1"/>
</dbReference>
<dbReference type="InterPro" id="IPR010982">
    <property type="entry name" value="Lambda_DNA-bd_dom_sf"/>
</dbReference>
<dbReference type="GO" id="GO:0003677">
    <property type="term" value="F:DNA binding"/>
    <property type="evidence" value="ECO:0007669"/>
    <property type="project" value="UniProtKB-KW"/>
</dbReference>
<evidence type="ECO:0000313" key="4">
    <source>
        <dbReference type="EMBL" id="HIR39337.1"/>
    </source>
</evidence>
<evidence type="ECO:0000256" key="1">
    <source>
        <dbReference type="ARBA" id="ARBA00023125"/>
    </source>
</evidence>
<keyword evidence="2" id="KW-0472">Membrane</keyword>
<gene>
    <name evidence="4" type="ORF">IAB90_03040</name>
</gene>
<reference evidence="4" key="2">
    <citation type="journal article" date="2021" name="PeerJ">
        <title>Extensive microbial diversity within the chicken gut microbiome revealed by metagenomics and culture.</title>
        <authorList>
            <person name="Gilroy R."/>
            <person name="Ravi A."/>
            <person name="Getino M."/>
            <person name="Pursley I."/>
            <person name="Horton D.L."/>
            <person name="Alikhan N.F."/>
            <person name="Baker D."/>
            <person name="Gharbi K."/>
            <person name="Hall N."/>
            <person name="Watson M."/>
            <person name="Adriaenssens E.M."/>
            <person name="Foster-Nyarko E."/>
            <person name="Jarju S."/>
            <person name="Secka A."/>
            <person name="Antonio M."/>
            <person name="Oren A."/>
            <person name="Chaudhuri R.R."/>
            <person name="La Ragione R."/>
            <person name="Hildebrand F."/>
            <person name="Pallen M.J."/>
        </authorList>
    </citation>
    <scope>NUCLEOTIDE SEQUENCE</scope>
    <source>
        <strain evidence="4">ChiW25-3613</strain>
    </source>
</reference>
<dbReference type="Proteomes" id="UP000824179">
    <property type="component" value="Unassembled WGS sequence"/>
</dbReference>
<dbReference type="PANTHER" id="PTHR46558">
    <property type="entry name" value="TRACRIPTIONAL REGULATORY PROTEIN-RELATED-RELATED"/>
    <property type="match status" value="1"/>
</dbReference>
<name>A0A9D1AF49_9FIRM</name>
<evidence type="ECO:0000259" key="3">
    <source>
        <dbReference type="PROSITE" id="PS50943"/>
    </source>
</evidence>
<dbReference type="CDD" id="cd00093">
    <property type="entry name" value="HTH_XRE"/>
    <property type="match status" value="1"/>
</dbReference>
<feature type="transmembrane region" description="Helical" evidence="2">
    <location>
        <begin position="93"/>
        <end position="116"/>
    </location>
</feature>
<keyword evidence="2" id="KW-0812">Transmembrane</keyword>
<protein>
    <submittedName>
        <fullName evidence="4">Helix-turn-helix transcriptional regulator</fullName>
    </submittedName>
</protein>
<keyword evidence="2" id="KW-1133">Transmembrane helix</keyword>
<proteinExistence type="predicted"/>
<reference evidence="4" key="1">
    <citation type="submission" date="2020-10" db="EMBL/GenBank/DDBJ databases">
        <authorList>
            <person name="Gilroy R."/>
        </authorList>
    </citation>
    <scope>NUCLEOTIDE SEQUENCE</scope>
    <source>
        <strain evidence="4">ChiW25-3613</strain>
    </source>
</reference>
<keyword evidence="1" id="KW-0238">DNA-binding</keyword>
<accession>A0A9D1AF49</accession>